<keyword evidence="2" id="KW-1185">Reference proteome</keyword>
<organism evidence="1 2">
    <name type="scientific">Henosepilachna vigintioctopunctata</name>
    <dbReference type="NCBI Taxonomy" id="420089"/>
    <lineage>
        <taxon>Eukaryota</taxon>
        <taxon>Metazoa</taxon>
        <taxon>Ecdysozoa</taxon>
        <taxon>Arthropoda</taxon>
        <taxon>Hexapoda</taxon>
        <taxon>Insecta</taxon>
        <taxon>Pterygota</taxon>
        <taxon>Neoptera</taxon>
        <taxon>Endopterygota</taxon>
        <taxon>Coleoptera</taxon>
        <taxon>Polyphaga</taxon>
        <taxon>Cucujiformia</taxon>
        <taxon>Coccinelloidea</taxon>
        <taxon>Coccinellidae</taxon>
        <taxon>Epilachninae</taxon>
        <taxon>Epilachnini</taxon>
        <taxon>Henosepilachna</taxon>
    </lineage>
</organism>
<dbReference type="Proteomes" id="UP001431783">
    <property type="component" value="Unassembled WGS sequence"/>
</dbReference>
<protein>
    <submittedName>
        <fullName evidence="1">Uncharacterized protein</fullName>
    </submittedName>
</protein>
<evidence type="ECO:0000313" key="1">
    <source>
        <dbReference type="EMBL" id="KAK9885004.1"/>
    </source>
</evidence>
<sequence>MIVLPSTRFLRRFTSIRFFVFLFRCGATLLYSDLLWNDEDIEVKSEENFIFRELPTDFEIIFPVYTLKAKLTNNLKGSKFSSKGPMQKIMRKVFLTRRRKNKEKNSKTSVPKICGEGRLRQNGGTY</sequence>
<dbReference type="AlphaFoldDB" id="A0AAW1UP97"/>
<reference evidence="1 2" key="1">
    <citation type="submission" date="2023-03" db="EMBL/GenBank/DDBJ databases">
        <title>Genome insight into feeding habits of ladybird beetles.</title>
        <authorList>
            <person name="Li H.-S."/>
            <person name="Huang Y.-H."/>
            <person name="Pang H."/>
        </authorList>
    </citation>
    <scope>NUCLEOTIDE SEQUENCE [LARGE SCALE GENOMIC DNA]</scope>
    <source>
        <strain evidence="1">SYSU_2023b</strain>
        <tissue evidence="1">Whole body</tissue>
    </source>
</reference>
<accession>A0AAW1UP97</accession>
<gene>
    <name evidence="1" type="ORF">WA026_009233</name>
</gene>
<dbReference type="EMBL" id="JARQZJ010000094">
    <property type="protein sequence ID" value="KAK9885004.1"/>
    <property type="molecule type" value="Genomic_DNA"/>
</dbReference>
<comment type="caution">
    <text evidence="1">The sequence shown here is derived from an EMBL/GenBank/DDBJ whole genome shotgun (WGS) entry which is preliminary data.</text>
</comment>
<name>A0AAW1UP97_9CUCU</name>
<proteinExistence type="predicted"/>
<evidence type="ECO:0000313" key="2">
    <source>
        <dbReference type="Proteomes" id="UP001431783"/>
    </source>
</evidence>